<sequence length="789" mass="85030">MTRFPTQPTSENLANGHNSVAQNLQIEANNLSADSPLFPVEKVINSSQLTDTEQKAQAPSSPGKLWWWQGQSLRTKTMLVSLAIGTIPVFLLGSISYVAVDQTIRQRVVQQEQGKAQELQEKLDLYLKERYGDIQVLASLKIFSNAQLRTTISSKQKEEVLEAYVKAYQSYDSIAVADLKGNVIFKAGDATIANLADRDYFQKVLKENRPLLTDPLVSLVTGEVSLFTAAPIKDDATGQTIAIIRTRLPLSVIQQLFQSKSTQNQEFYLKDSTNKIVASNQKEFILKNLEKVFPKFFAQNKPNGEQAVTAVLQENASKREEVITYLPSTTLAKTYNLNWGLMLATPTEVAYAAQKQLLVTLLVGTIAVALAVAAIAALITTRAIRPILKAASAVEKIGQGELDTRLEVQGGDELAVLGANINKMTSQLQTFLQEQVEATEQAFALEQTERLADEQRQLKESLQKRALELLMEVDPISKGDLTTRATVTADEIGTIADSYNATVGNLRKIVTKVQSAASQVAETTSSNEASVQALSAEALRGAEEITLALAKVQEMAESVRLVAANAKLAEAALQQAQETVAEGDTAMNRTVDGILAIRGTVAETAKKVKRLGESSQKISSVVNLIGTFAAQTNLLALNASIEAARAGEEGRGFAVVANEVRALARQSAEATSEIEKLVAGIQAETNEVVAAMEAGTEQVVTGTQLVDETRQSLNKITATSAQINTLVEAIAQATIVQSQASESVTQTMTNAAASADKTSSEAKLVSSSFKELQILAQALQEDVGQFKVS</sequence>
<dbReference type="Pfam" id="PF00672">
    <property type="entry name" value="HAMP"/>
    <property type="match status" value="2"/>
</dbReference>
<evidence type="ECO:0000256" key="5">
    <source>
        <dbReference type="ARBA" id="ARBA00022989"/>
    </source>
</evidence>
<dbReference type="FunFam" id="1.10.287.950:FF:000001">
    <property type="entry name" value="Methyl-accepting chemotaxis sensory transducer"/>
    <property type="match status" value="1"/>
</dbReference>
<dbReference type="GO" id="GO:0006935">
    <property type="term" value="P:chemotaxis"/>
    <property type="evidence" value="ECO:0007669"/>
    <property type="project" value="UniProtKB-KW"/>
</dbReference>
<keyword evidence="7 9" id="KW-0807">Transducer</keyword>
<dbReference type="InterPro" id="IPR003660">
    <property type="entry name" value="HAMP_dom"/>
</dbReference>
<evidence type="ECO:0000256" key="2">
    <source>
        <dbReference type="ARBA" id="ARBA00022475"/>
    </source>
</evidence>
<dbReference type="PANTHER" id="PTHR32089:SF114">
    <property type="entry name" value="METHYL-ACCEPTING CHEMOTAXIS PROTEIN MCPB"/>
    <property type="match status" value="1"/>
</dbReference>
<feature type="transmembrane region" description="Helical" evidence="11">
    <location>
        <begin position="79"/>
        <end position="100"/>
    </location>
</feature>
<gene>
    <name evidence="14" type="ORF">AVDCRST_MAG92-4768</name>
</gene>
<dbReference type="EMBL" id="CADCTM010000836">
    <property type="protein sequence ID" value="CAA9296681.1"/>
    <property type="molecule type" value="Genomic_DNA"/>
</dbReference>
<evidence type="ECO:0000259" key="13">
    <source>
        <dbReference type="PROSITE" id="PS50885"/>
    </source>
</evidence>
<dbReference type="Pfam" id="PF02743">
    <property type="entry name" value="dCache_1"/>
    <property type="match status" value="1"/>
</dbReference>
<feature type="domain" description="HAMP" evidence="13">
    <location>
        <begin position="381"/>
        <end position="433"/>
    </location>
</feature>
<dbReference type="SUPFAM" id="SSF103190">
    <property type="entry name" value="Sensory domain-like"/>
    <property type="match status" value="1"/>
</dbReference>
<dbReference type="GO" id="GO:0007165">
    <property type="term" value="P:signal transduction"/>
    <property type="evidence" value="ECO:0007669"/>
    <property type="project" value="UniProtKB-KW"/>
</dbReference>
<dbReference type="AlphaFoldDB" id="A0A6J4K624"/>
<keyword evidence="3" id="KW-0145">Chemotaxis</keyword>
<dbReference type="CDD" id="cd12914">
    <property type="entry name" value="PDC1_DGC_like"/>
    <property type="match status" value="1"/>
</dbReference>
<dbReference type="SMART" id="SM00304">
    <property type="entry name" value="HAMP"/>
    <property type="match status" value="2"/>
</dbReference>
<dbReference type="InterPro" id="IPR004089">
    <property type="entry name" value="MCPsignal_dom"/>
</dbReference>
<feature type="transmembrane region" description="Helical" evidence="11">
    <location>
        <begin position="357"/>
        <end position="379"/>
    </location>
</feature>
<dbReference type="PROSITE" id="PS50885">
    <property type="entry name" value="HAMP"/>
    <property type="match status" value="2"/>
</dbReference>
<evidence type="ECO:0000256" key="1">
    <source>
        <dbReference type="ARBA" id="ARBA00004651"/>
    </source>
</evidence>
<keyword evidence="10" id="KW-0175">Coiled coil</keyword>
<reference evidence="14" key="1">
    <citation type="submission" date="2020-02" db="EMBL/GenBank/DDBJ databases">
        <authorList>
            <person name="Meier V. D."/>
        </authorList>
    </citation>
    <scope>NUCLEOTIDE SEQUENCE</scope>
    <source>
        <strain evidence="14">AVDCRST_MAG92</strain>
    </source>
</reference>
<proteinExistence type="inferred from homology"/>
<evidence type="ECO:0000259" key="12">
    <source>
        <dbReference type="PROSITE" id="PS50111"/>
    </source>
</evidence>
<accession>A0A6J4K624</accession>
<keyword evidence="2" id="KW-1003">Cell membrane</keyword>
<feature type="domain" description="HAMP" evidence="13">
    <location>
        <begin position="460"/>
        <end position="511"/>
    </location>
</feature>
<dbReference type="GO" id="GO:0004888">
    <property type="term" value="F:transmembrane signaling receptor activity"/>
    <property type="evidence" value="ECO:0007669"/>
    <property type="project" value="InterPro"/>
</dbReference>
<evidence type="ECO:0000256" key="4">
    <source>
        <dbReference type="ARBA" id="ARBA00022692"/>
    </source>
</evidence>
<dbReference type="Gene3D" id="6.10.340.10">
    <property type="match status" value="1"/>
</dbReference>
<feature type="domain" description="Methyl-accepting transducer" evidence="12">
    <location>
        <begin position="516"/>
        <end position="752"/>
    </location>
</feature>
<dbReference type="InterPro" id="IPR033479">
    <property type="entry name" value="dCache_1"/>
</dbReference>
<organism evidence="14">
    <name type="scientific">uncultured Coleofasciculus sp</name>
    <dbReference type="NCBI Taxonomy" id="1267456"/>
    <lineage>
        <taxon>Bacteria</taxon>
        <taxon>Bacillati</taxon>
        <taxon>Cyanobacteriota</taxon>
        <taxon>Cyanophyceae</taxon>
        <taxon>Coleofasciculales</taxon>
        <taxon>Coleofasciculaceae</taxon>
        <taxon>Coleofasciculus</taxon>
        <taxon>environmental samples</taxon>
    </lineage>
</organism>
<dbReference type="CDD" id="cd06225">
    <property type="entry name" value="HAMP"/>
    <property type="match status" value="2"/>
</dbReference>
<keyword evidence="6 11" id="KW-0472">Membrane</keyword>
<protein>
    <submittedName>
        <fullName evidence="14">Tsr or CheD</fullName>
    </submittedName>
</protein>
<name>A0A6J4K624_9CYAN</name>
<dbReference type="GO" id="GO:0005886">
    <property type="term" value="C:plasma membrane"/>
    <property type="evidence" value="ECO:0007669"/>
    <property type="project" value="UniProtKB-SubCell"/>
</dbReference>
<evidence type="ECO:0000256" key="6">
    <source>
        <dbReference type="ARBA" id="ARBA00023136"/>
    </source>
</evidence>
<evidence type="ECO:0000256" key="7">
    <source>
        <dbReference type="ARBA" id="ARBA00023224"/>
    </source>
</evidence>
<dbReference type="SUPFAM" id="SSF58104">
    <property type="entry name" value="Methyl-accepting chemotaxis protein (MCP) signaling domain"/>
    <property type="match status" value="1"/>
</dbReference>
<comment type="similarity">
    <text evidence="8">Belongs to the methyl-accepting chemotaxis (MCP) protein family.</text>
</comment>
<dbReference type="SMART" id="SM00283">
    <property type="entry name" value="MA"/>
    <property type="match status" value="1"/>
</dbReference>
<evidence type="ECO:0000256" key="8">
    <source>
        <dbReference type="ARBA" id="ARBA00029447"/>
    </source>
</evidence>
<comment type="subcellular location">
    <subcellularLocation>
        <location evidence="1">Cell membrane</location>
        <topology evidence="1">Multi-pass membrane protein</topology>
    </subcellularLocation>
</comment>
<dbReference type="Gene3D" id="3.30.450.20">
    <property type="entry name" value="PAS domain"/>
    <property type="match status" value="1"/>
</dbReference>
<dbReference type="PANTHER" id="PTHR32089">
    <property type="entry name" value="METHYL-ACCEPTING CHEMOTAXIS PROTEIN MCPB"/>
    <property type="match status" value="1"/>
</dbReference>
<keyword evidence="4 11" id="KW-0812">Transmembrane</keyword>
<evidence type="ECO:0000256" key="9">
    <source>
        <dbReference type="PROSITE-ProRule" id="PRU00284"/>
    </source>
</evidence>
<dbReference type="Gene3D" id="1.10.287.950">
    <property type="entry name" value="Methyl-accepting chemotaxis protein"/>
    <property type="match status" value="1"/>
</dbReference>
<dbReference type="CDD" id="cd11386">
    <property type="entry name" value="MCP_signal"/>
    <property type="match status" value="1"/>
</dbReference>
<feature type="coiled-coil region" evidence="10">
    <location>
        <begin position="444"/>
        <end position="472"/>
    </location>
</feature>
<evidence type="ECO:0000256" key="11">
    <source>
        <dbReference type="SAM" id="Phobius"/>
    </source>
</evidence>
<dbReference type="InterPro" id="IPR029151">
    <property type="entry name" value="Sensor-like_sf"/>
</dbReference>
<dbReference type="PRINTS" id="PR00260">
    <property type="entry name" value="CHEMTRNSDUCR"/>
</dbReference>
<evidence type="ECO:0000256" key="3">
    <source>
        <dbReference type="ARBA" id="ARBA00022500"/>
    </source>
</evidence>
<dbReference type="InterPro" id="IPR004090">
    <property type="entry name" value="Chemotax_Me-accpt_rcpt"/>
</dbReference>
<dbReference type="Pfam" id="PF00015">
    <property type="entry name" value="MCPsignal"/>
    <property type="match status" value="1"/>
</dbReference>
<keyword evidence="5 11" id="KW-1133">Transmembrane helix</keyword>
<evidence type="ECO:0000313" key="14">
    <source>
        <dbReference type="EMBL" id="CAA9296681.1"/>
    </source>
</evidence>
<evidence type="ECO:0000256" key="10">
    <source>
        <dbReference type="SAM" id="Coils"/>
    </source>
</evidence>
<dbReference type="PROSITE" id="PS50111">
    <property type="entry name" value="CHEMOTAXIS_TRANSDUC_2"/>
    <property type="match status" value="1"/>
</dbReference>
<dbReference type="SUPFAM" id="SSF158472">
    <property type="entry name" value="HAMP domain-like"/>
    <property type="match status" value="1"/>
</dbReference>